<dbReference type="Proteomes" id="UP000765509">
    <property type="component" value="Unassembled WGS sequence"/>
</dbReference>
<accession>A0A9Q3PMH0</accession>
<sequence length="86" mass="9452">MNSSRNDLAWLSAKIYLMINPSQGQTNDIVLKADGKTIVPNIIIEDHDVLQPTPMSSPSAGLLIPNKLNGPLPLGKQDNEKHTFKF</sequence>
<evidence type="ECO:0000313" key="1">
    <source>
        <dbReference type="EMBL" id="MBW0565926.1"/>
    </source>
</evidence>
<protein>
    <submittedName>
        <fullName evidence="1">Uncharacterized protein</fullName>
    </submittedName>
</protein>
<gene>
    <name evidence="1" type="ORF">O181_105641</name>
</gene>
<keyword evidence="2" id="KW-1185">Reference proteome</keyword>
<dbReference type="AlphaFoldDB" id="A0A9Q3PMH0"/>
<dbReference type="EMBL" id="AVOT02078243">
    <property type="protein sequence ID" value="MBW0565926.1"/>
    <property type="molecule type" value="Genomic_DNA"/>
</dbReference>
<comment type="caution">
    <text evidence="1">The sequence shown here is derived from an EMBL/GenBank/DDBJ whole genome shotgun (WGS) entry which is preliminary data.</text>
</comment>
<name>A0A9Q3PMH0_9BASI</name>
<reference evidence="1" key="1">
    <citation type="submission" date="2021-03" db="EMBL/GenBank/DDBJ databases">
        <title>Draft genome sequence of rust myrtle Austropuccinia psidii MF-1, a brazilian biotype.</title>
        <authorList>
            <person name="Quecine M.C."/>
            <person name="Pachon D.M.R."/>
            <person name="Bonatelli M.L."/>
            <person name="Correr F.H."/>
            <person name="Franceschini L.M."/>
            <person name="Leite T.F."/>
            <person name="Margarido G.R.A."/>
            <person name="Almeida C.A."/>
            <person name="Ferrarezi J.A."/>
            <person name="Labate C.A."/>
        </authorList>
    </citation>
    <scope>NUCLEOTIDE SEQUENCE</scope>
    <source>
        <strain evidence="1">MF-1</strain>
    </source>
</reference>
<organism evidence="1 2">
    <name type="scientific">Austropuccinia psidii MF-1</name>
    <dbReference type="NCBI Taxonomy" id="1389203"/>
    <lineage>
        <taxon>Eukaryota</taxon>
        <taxon>Fungi</taxon>
        <taxon>Dikarya</taxon>
        <taxon>Basidiomycota</taxon>
        <taxon>Pucciniomycotina</taxon>
        <taxon>Pucciniomycetes</taxon>
        <taxon>Pucciniales</taxon>
        <taxon>Sphaerophragmiaceae</taxon>
        <taxon>Austropuccinia</taxon>
    </lineage>
</organism>
<evidence type="ECO:0000313" key="2">
    <source>
        <dbReference type="Proteomes" id="UP000765509"/>
    </source>
</evidence>
<proteinExistence type="predicted"/>